<dbReference type="RefSeq" id="WP_218595072.1">
    <property type="nucleotide sequence ID" value="NZ_JADQDE010000099.1"/>
</dbReference>
<keyword evidence="1" id="KW-0732">Signal</keyword>
<comment type="caution">
    <text evidence="2">The sequence shown here is derived from an EMBL/GenBank/DDBJ whole genome shotgun (WGS) entry which is preliminary data.</text>
</comment>
<keyword evidence="3" id="KW-1185">Reference proteome</keyword>
<protein>
    <submittedName>
        <fullName evidence="2">Uncharacterized protein</fullName>
    </submittedName>
</protein>
<feature type="signal peptide" evidence="1">
    <location>
        <begin position="1"/>
        <end position="30"/>
    </location>
</feature>
<evidence type="ECO:0000256" key="1">
    <source>
        <dbReference type="SAM" id="SignalP"/>
    </source>
</evidence>
<evidence type="ECO:0000313" key="2">
    <source>
        <dbReference type="EMBL" id="MBW0126538.1"/>
    </source>
</evidence>
<evidence type="ECO:0000313" key="3">
    <source>
        <dbReference type="Proteomes" id="UP000694300"/>
    </source>
</evidence>
<dbReference type="EMBL" id="JADQDF010000001">
    <property type="protein sequence ID" value="MBW0126538.1"/>
    <property type="molecule type" value="Genomic_DNA"/>
</dbReference>
<organism evidence="2 3">
    <name type="scientific">Pseudonocardia oceani</name>
    <dbReference type="NCBI Taxonomy" id="2792013"/>
    <lineage>
        <taxon>Bacteria</taxon>
        <taxon>Bacillati</taxon>
        <taxon>Actinomycetota</taxon>
        <taxon>Actinomycetes</taxon>
        <taxon>Pseudonocardiales</taxon>
        <taxon>Pseudonocardiaceae</taxon>
        <taxon>Pseudonocardia</taxon>
    </lineage>
</organism>
<proteinExistence type="predicted"/>
<dbReference type="Proteomes" id="UP000694300">
    <property type="component" value="Unassembled WGS sequence"/>
</dbReference>
<feature type="chain" id="PRO_5045757710" evidence="1">
    <location>
        <begin position="31"/>
        <end position="118"/>
    </location>
</feature>
<accession>A0ABS6U3J4</accession>
<gene>
    <name evidence="2" type="ORF">I4I82_02365</name>
</gene>
<sequence>MTITNKAAMAITGAVLVTVLGAAGAGVAFAAPPAAPAGALTQANLDDAADALTEGPALEGMDEMMRQMVQDLPAEQRDAANRMHEEMRPTMESMMSRDMARMNQMGQMGGHHDEMPTG</sequence>
<reference evidence="2 3" key="1">
    <citation type="submission" date="2020-11" db="EMBL/GenBank/DDBJ databases">
        <title>Pseudonocardia abyssalis sp. nov. and Pseudonocardia oceani sp. nov., description and phylogenomic analysis of two novel actinomycetes isolated from the deep Southern Ocean.</title>
        <authorList>
            <person name="Parra J."/>
        </authorList>
    </citation>
    <scope>NUCLEOTIDE SEQUENCE [LARGE SCALE GENOMIC DNA]</scope>
    <source>
        <strain evidence="3">KRD185</strain>
    </source>
</reference>
<name>A0ABS6U3J4_9PSEU</name>